<dbReference type="AlphaFoldDB" id="A0ABC8RMW6"/>
<keyword evidence="2" id="KW-1185">Reference proteome</keyword>
<evidence type="ECO:0000313" key="1">
    <source>
        <dbReference type="EMBL" id="CAK9146301.1"/>
    </source>
</evidence>
<sequence>MGKRKIFVQRTMPTPLREGVEQEMEVEDILSVPTDNNVLKDSQEVIIVPNTPNDWDILEATMVAQGDSLVEAPFFVLQSKFQRKRWKH</sequence>
<proteinExistence type="predicted"/>
<gene>
    <name evidence="1" type="ORF">ILEXP_LOCUS14135</name>
</gene>
<organism evidence="1 2">
    <name type="scientific">Ilex paraguariensis</name>
    <name type="common">yerba mate</name>
    <dbReference type="NCBI Taxonomy" id="185542"/>
    <lineage>
        <taxon>Eukaryota</taxon>
        <taxon>Viridiplantae</taxon>
        <taxon>Streptophyta</taxon>
        <taxon>Embryophyta</taxon>
        <taxon>Tracheophyta</taxon>
        <taxon>Spermatophyta</taxon>
        <taxon>Magnoliopsida</taxon>
        <taxon>eudicotyledons</taxon>
        <taxon>Gunneridae</taxon>
        <taxon>Pentapetalae</taxon>
        <taxon>asterids</taxon>
        <taxon>campanulids</taxon>
        <taxon>Aquifoliales</taxon>
        <taxon>Aquifoliaceae</taxon>
        <taxon>Ilex</taxon>
    </lineage>
</organism>
<dbReference type="Proteomes" id="UP001642360">
    <property type="component" value="Unassembled WGS sequence"/>
</dbReference>
<evidence type="ECO:0000313" key="2">
    <source>
        <dbReference type="Proteomes" id="UP001642360"/>
    </source>
</evidence>
<comment type="caution">
    <text evidence="1">The sequence shown here is derived from an EMBL/GenBank/DDBJ whole genome shotgun (WGS) entry which is preliminary data.</text>
</comment>
<accession>A0ABC8RMW6</accession>
<dbReference type="EMBL" id="CAUOFW020001558">
    <property type="protein sequence ID" value="CAK9146301.1"/>
    <property type="molecule type" value="Genomic_DNA"/>
</dbReference>
<reference evidence="1 2" key="1">
    <citation type="submission" date="2024-02" db="EMBL/GenBank/DDBJ databases">
        <authorList>
            <person name="Vignale AGUSTIN F."/>
            <person name="Sosa J E."/>
            <person name="Modenutti C."/>
        </authorList>
    </citation>
    <scope>NUCLEOTIDE SEQUENCE [LARGE SCALE GENOMIC DNA]</scope>
</reference>
<name>A0ABC8RMW6_9AQUA</name>
<protein>
    <submittedName>
        <fullName evidence="1">Uncharacterized protein</fullName>
    </submittedName>
</protein>